<comment type="caution">
    <text evidence="7">The sequence shown here is derived from an EMBL/GenBank/DDBJ whole genome shotgun (WGS) entry which is preliminary data.</text>
</comment>
<evidence type="ECO:0000256" key="4">
    <source>
        <dbReference type="ARBA" id="ARBA00022861"/>
    </source>
</evidence>
<dbReference type="OrthoDB" id="9815414at2"/>
<evidence type="ECO:0000313" key="7">
    <source>
        <dbReference type="EMBL" id="PDS23946.1"/>
    </source>
</evidence>
<dbReference type="Proteomes" id="UP000220828">
    <property type="component" value="Unassembled WGS sequence"/>
</dbReference>
<keyword evidence="2" id="KW-0800">Toxin</keyword>
<keyword evidence="6" id="KW-1015">Disulfide bond</keyword>
<evidence type="ECO:0000256" key="5">
    <source>
        <dbReference type="ARBA" id="ARBA00023026"/>
    </source>
</evidence>
<dbReference type="PRINTS" id="PR00771">
    <property type="entry name" value="ENTEROTOXINA"/>
</dbReference>
<dbReference type="EMBL" id="PCMW01000051">
    <property type="protein sequence ID" value="PDS23946.1"/>
    <property type="molecule type" value="Genomic_DNA"/>
</dbReference>
<evidence type="ECO:0000256" key="1">
    <source>
        <dbReference type="ARBA" id="ARBA00009092"/>
    </source>
</evidence>
<comment type="similarity">
    <text evidence="1">Belongs to the enterotoxin A family.</text>
</comment>
<evidence type="ECO:0000256" key="6">
    <source>
        <dbReference type="ARBA" id="ARBA00023157"/>
    </source>
</evidence>
<proteinExistence type="inferred from homology"/>
<protein>
    <submittedName>
        <fullName evidence="7">Uncharacterized protein</fullName>
    </submittedName>
</protein>
<dbReference type="GO" id="GO:0005615">
    <property type="term" value="C:extracellular space"/>
    <property type="evidence" value="ECO:0007669"/>
    <property type="project" value="InterPro"/>
</dbReference>
<keyword evidence="4" id="KW-0260">Enterotoxin</keyword>
<dbReference type="InterPro" id="IPR001144">
    <property type="entry name" value="Enterotoxin_A"/>
</dbReference>
<accession>A0A2H3KLI0</accession>
<evidence type="ECO:0000313" key="8">
    <source>
        <dbReference type="Proteomes" id="UP000220828"/>
    </source>
</evidence>
<gene>
    <name evidence="7" type="ORF">B0A77_09495</name>
</gene>
<dbReference type="SUPFAM" id="SSF56399">
    <property type="entry name" value="ADP-ribosylation"/>
    <property type="match status" value="1"/>
</dbReference>
<dbReference type="RefSeq" id="WP_097554281.1">
    <property type="nucleotide sequence ID" value="NZ_PCMW01000051.1"/>
</dbReference>
<name>A0A2H3KLI0_9FLAO</name>
<dbReference type="Gene3D" id="3.90.210.10">
    <property type="entry name" value="Heat-Labile Enterotoxin, subunit A"/>
    <property type="match status" value="1"/>
</dbReference>
<dbReference type="Pfam" id="PF01375">
    <property type="entry name" value="Enterotoxin_a"/>
    <property type="match status" value="1"/>
</dbReference>
<keyword evidence="3" id="KW-0732">Signal</keyword>
<sequence length="226" mass="25506">MKNVFNLKLQYYTVLLFFLLPLFVVAQPSGKEVPTDGTYIYRVDWRSPKEIKKAGGFRSWSLENHLPAAQINWSIFDHVNNAQAGRLDSPYVSFSQTMRAAGTVARSLVAMNPSRRIIYIYVVAPTTYSSVPVNPTVQSYTPTSGFLEVVEMMNVEWPRVLSAYRVSTDNLNEWTYLPFDSFEMPQRNGIGAPAFLLAGFPPGHVAWNQEPWASTNEAVLCRVNSN</sequence>
<keyword evidence="5" id="KW-0843">Virulence</keyword>
<evidence type="ECO:0000256" key="3">
    <source>
        <dbReference type="ARBA" id="ARBA00022729"/>
    </source>
</evidence>
<reference evidence="7 8" key="1">
    <citation type="submission" date="2017-09" db="EMBL/GenBank/DDBJ databases">
        <title>Whole genomes of Flavobacteriaceae.</title>
        <authorList>
            <person name="Stine C."/>
            <person name="Li C."/>
            <person name="Tadesse D."/>
        </authorList>
    </citation>
    <scope>NUCLEOTIDE SEQUENCE [LARGE SCALE GENOMIC DNA]</scope>
    <source>
        <strain evidence="7 8">ATCC 35036</strain>
    </source>
</reference>
<organism evidence="7 8">
    <name type="scientific">Flavobacterium branchiophilum</name>
    <dbReference type="NCBI Taxonomy" id="55197"/>
    <lineage>
        <taxon>Bacteria</taxon>
        <taxon>Pseudomonadati</taxon>
        <taxon>Bacteroidota</taxon>
        <taxon>Flavobacteriia</taxon>
        <taxon>Flavobacteriales</taxon>
        <taxon>Flavobacteriaceae</taxon>
        <taxon>Flavobacterium</taxon>
    </lineage>
</organism>
<dbReference type="AlphaFoldDB" id="A0A2H3KLI0"/>
<evidence type="ECO:0000256" key="2">
    <source>
        <dbReference type="ARBA" id="ARBA00022656"/>
    </source>
</evidence>
<dbReference type="GO" id="GO:0090729">
    <property type="term" value="F:toxin activity"/>
    <property type="evidence" value="ECO:0007669"/>
    <property type="project" value="UniProtKB-KW"/>
</dbReference>